<dbReference type="InterPro" id="IPR014729">
    <property type="entry name" value="Rossmann-like_a/b/a_fold"/>
</dbReference>
<comment type="miscellaneous">
    <text evidence="8">The reaction proceeds by a bi uni uni bi ping pong mechanism.</text>
</comment>
<evidence type="ECO:0000256" key="7">
    <source>
        <dbReference type="ARBA" id="ARBA00048258"/>
    </source>
</evidence>
<evidence type="ECO:0000256" key="5">
    <source>
        <dbReference type="ARBA" id="ARBA00022741"/>
    </source>
</evidence>
<feature type="active site" description="Proton donor" evidence="8">
    <location>
        <position position="37"/>
    </location>
</feature>
<keyword evidence="8" id="KW-0963">Cytoplasm</keyword>
<feature type="binding site" evidence="8">
    <location>
        <begin position="147"/>
        <end position="150"/>
    </location>
    <ligand>
        <name>ATP</name>
        <dbReference type="ChEBI" id="CHEBI:30616"/>
    </ligand>
</feature>
<dbReference type="FunFam" id="3.40.50.620:FF:000013">
    <property type="entry name" value="Pantothenate synthetase"/>
    <property type="match status" value="1"/>
</dbReference>
<dbReference type="NCBIfam" id="TIGR00018">
    <property type="entry name" value="panC"/>
    <property type="match status" value="1"/>
</dbReference>
<dbReference type="UniPathway" id="UPA00028">
    <property type="reaction ID" value="UER00005"/>
</dbReference>
<dbReference type="SUPFAM" id="SSF52374">
    <property type="entry name" value="Nucleotidylyl transferase"/>
    <property type="match status" value="1"/>
</dbReference>
<organism evidence="9 10">
    <name type="scientific">Anaerobranca gottschalkii DSM 13577</name>
    <dbReference type="NCBI Taxonomy" id="1120990"/>
    <lineage>
        <taxon>Bacteria</taxon>
        <taxon>Bacillati</taxon>
        <taxon>Bacillota</taxon>
        <taxon>Clostridia</taxon>
        <taxon>Eubacteriales</taxon>
        <taxon>Proteinivoracaceae</taxon>
        <taxon>Anaerobranca</taxon>
    </lineage>
</organism>
<evidence type="ECO:0000256" key="4">
    <source>
        <dbReference type="ARBA" id="ARBA00022655"/>
    </source>
</evidence>
<feature type="binding site" evidence="8">
    <location>
        <position position="61"/>
    </location>
    <ligand>
        <name>(R)-pantoate</name>
        <dbReference type="ChEBI" id="CHEBI:15980"/>
    </ligand>
</feature>
<keyword evidence="6 8" id="KW-0067">ATP-binding</keyword>
<proteinExistence type="inferred from homology"/>
<dbReference type="FunFam" id="3.30.1300.10:FF:000001">
    <property type="entry name" value="Pantothenate synthetase"/>
    <property type="match status" value="1"/>
</dbReference>
<dbReference type="STRING" id="1120990.SAMN03080614_101437"/>
<evidence type="ECO:0000313" key="9">
    <source>
        <dbReference type="EMBL" id="SES86522.1"/>
    </source>
</evidence>
<evidence type="ECO:0000256" key="2">
    <source>
        <dbReference type="ARBA" id="ARBA00009256"/>
    </source>
</evidence>
<dbReference type="GO" id="GO:0015940">
    <property type="term" value="P:pantothenate biosynthetic process"/>
    <property type="evidence" value="ECO:0007669"/>
    <property type="project" value="UniProtKB-UniRule"/>
</dbReference>
<protein>
    <recommendedName>
        <fullName evidence="8">Pantothenate synthetase</fullName>
        <shortName evidence="8">PS</shortName>
        <ecNumber evidence="8">6.3.2.1</ecNumber>
    </recommendedName>
    <alternativeName>
        <fullName evidence="8">Pantoate--beta-alanine ligase</fullName>
    </alternativeName>
    <alternativeName>
        <fullName evidence="8">Pantoate-activating enzyme</fullName>
    </alternativeName>
</protein>
<keyword evidence="3 8" id="KW-0436">Ligase</keyword>
<dbReference type="GO" id="GO:0005524">
    <property type="term" value="F:ATP binding"/>
    <property type="evidence" value="ECO:0007669"/>
    <property type="project" value="UniProtKB-KW"/>
</dbReference>
<keyword evidence="4 8" id="KW-0566">Pantothenate biosynthesis</keyword>
<evidence type="ECO:0000256" key="8">
    <source>
        <dbReference type="HAMAP-Rule" id="MF_00158"/>
    </source>
</evidence>
<dbReference type="Gene3D" id="3.30.1300.10">
    <property type="entry name" value="Pantoate-beta-alanine ligase, C-terminal domain"/>
    <property type="match status" value="1"/>
</dbReference>
<name>A0A1H9ZXR2_9FIRM</name>
<dbReference type="InterPro" id="IPR003721">
    <property type="entry name" value="Pantoate_ligase"/>
</dbReference>
<dbReference type="OrthoDB" id="9773087at2"/>
<sequence>MKIIENPQEMQSFIKEQKRAGKTVGFVPTMGYLHQGHLSLVERAKRENDLVVVSIFVNPTQFGQGEDFDIYPRDFERDKNLLAKLNIDVLFYPSVEDIYPSNYKTYVEVYDITDKLCGASRPGHFKGVTTIVTKLFNMVLPDRAYFGLKDAQQVLVIKQMVKDLNFPIEIVPCPIVREEDGLAMSSRNVNLKPHEREAALVLSKSLFAAQKLILDGERDGDKIKKFIAENISKEPLANIDYVKVVSAENLEEVKEIEGEILIALAVKIGKVRLIDNIMVEV</sequence>
<evidence type="ECO:0000256" key="6">
    <source>
        <dbReference type="ARBA" id="ARBA00022840"/>
    </source>
</evidence>
<evidence type="ECO:0000313" key="10">
    <source>
        <dbReference type="Proteomes" id="UP000243819"/>
    </source>
</evidence>
<feature type="binding site" evidence="8">
    <location>
        <position position="61"/>
    </location>
    <ligand>
        <name>beta-alanine</name>
        <dbReference type="ChEBI" id="CHEBI:57966"/>
    </ligand>
</feature>
<feature type="binding site" evidence="8">
    <location>
        <position position="176"/>
    </location>
    <ligand>
        <name>ATP</name>
        <dbReference type="ChEBI" id="CHEBI:30616"/>
    </ligand>
</feature>
<dbReference type="InterPro" id="IPR042176">
    <property type="entry name" value="Pantoate_ligase_C"/>
</dbReference>
<dbReference type="HAMAP" id="MF_00158">
    <property type="entry name" value="PanC"/>
    <property type="match status" value="1"/>
</dbReference>
<evidence type="ECO:0000256" key="1">
    <source>
        <dbReference type="ARBA" id="ARBA00004990"/>
    </source>
</evidence>
<comment type="function">
    <text evidence="8">Catalyzes the condensation of pantoate with beta-alanine in an ATP-dependent reaction via a pantoyl-adenylate intermediate.</text>
</comment>
<comment type="subunit">
    <text evidence="8">Homodimer.</text>
</comment>
<gene>
    <name evidence="8" type="primary">panC</name>
    <name evidence="9" type="ORF">SAMN03080614_101437</name>
</gene>
<accession>A0A1H9ZXR2</accession>
<comment type="similarity">
    <text evidence="2 8">Belongs to the pantothenate synthetase family.</text>
</comment>
<dbReference type="NCBIfam" id="TIGR00125">
    <property type="entry name" value="cyt_tran_rel"/>
    <property type="match status" value="1"/>
</dbReference>
<feature type="binding site" evidence="8">
    <location>
        <begin position="184"/>
        <end position="187"/>
    </location>
    <ligand>
        <name>ATP</name>
        <dbReference type="ChEBI" id="CHEBI:30616"/>
    </ligand>
</feature>
<dbReference type="GO" id="GO:0004592">
    <property type="term" value="F:pantoate-beta-alanine ligase activity"/>
    <property type="evidence" value="ECO:0007669"/>
    <property type="project" value="UniProtKB-UniRule"/>
</dbReference>
<keyword evidence="10" id="KW-1185">Reference proteome</keyword>
<evidence type="ECO:0000256" key="3">
    <source>
        <dbReference type="ARBA" id="ARBA00022598"/>
    </source>
</evidence>
<comment type="subcellular location">
    <subcellularLocation>
        <location evidence="8">Cytoplasm</location>
    </subcellularLocation>
</comment>
<feature type="binding site" evidence="8">
    <location>
        <begin position="30"/>
        <end position="37"/>
    </location>
    <ligand>
        <name>ATP</name>
        <dbReference type="ChEBI" id="CHEBI:30616"/>
    </ligand>
</feature>
<dbReference type="AlphaFoldDB" id="A0A1H9ZXR2"/>
<dbReference type="Proteomes" id="UP000243819">
    <property type="component" value="Unassembled WGS sequence"/>
</dbReference>
<dbReference type="PANTHER" id="PTHR21299:SF1">
    <property type="entry name" value="PANTOATE--BETA-ALANINE LIGASE"/>
    <property type="match status" value="1"/>
</dbReference>
<dbReference type="EMBL" id="FOIF01000014">
    <property type="protein sequence ID" value="SES86522.1"/>
    <property type="molecule type" value="Genomic_DNA"/>
</dbReference>
<dbReference type="InterPro" id="IPR004821">
    <property type="entry name" value="Cyt_trans-like"/>
</dbReference>
<dbReference type="Pfam" id="PF02569">
    <property type="entry name" value="Pantoate_ligase"/>
    <property type="match status" value="1"/>
</dbReference>
<dbReference type="GO" id="GO:0005829">
    <property type="term" value="C:cytosol"/>
    <property type="evidence" value="ECO:0007669"/>
    <property type="project" value="TreeGrafter"/>
</dbReference>
<dbReference type="RefSeq" id="WP_091350010.1">
    <property type="nucleotide sequence ID" value="NZ_FOIF01000014.1"/>
</dbReference>
<comment type="catalytic activity">
    <reaction evidence="7 8">
        <text>(R)-pantoate + beta-alanine + ATP = (R)-pantothenate + AMP + diphosphate + H(+)</text>
        <dbReference type="Rhea" id="RHEA:10912"/>
        <dbReference type="ChEBI" id="CHEBI:15378"/>
        <dbReference type="ChEBI" id="CHEBI:15980"/>
        <dbReference type="ChEBI" id="CHEBI:29032"/>
        <dbReference type="ChEBI" id="CHEBI:30616"/>
        <dbReference type="ChEBI" id="CHEBI:33019"/>
        <dbReference type="ChEBI" id="CHEBI:57966"/>
        <dbReference type="ChEBI" id="CHEBI:456215"/>
        <dbReference type="EC" id="6.3.2.1"/>
    </reaction>
</comment>
<comment type="pathway">
    <text evidence="1 8">Cofactor biosynthesis; (R)-pantothenate biosynthesis; (R)-pantothenate from (R)-pantoate and beta-alanine: step 1/1.</text>
</comment>
<dbReference type="CDD" id="cd00560">
    <property type="entry name" value="PanC"/>
    <property type="match status" value="1"/>
</dbReference>
<dbReference type="Gene3D" id="3.40.50.620">
    <property type="entry name" value="HUPs"/>
    <property type="match status" value="1"/>
</dbReference>
<feature type="binding site" evidence="8">
    <location>
        <position position="153"/>
    </location>
    <ligand>
        <name>(R)-pantoate</name>
        <dbReference type="ChEBI" id="CHEBI:15980"/>
    </ligand>
</feature>
<keyword evidence="5 8" id="KW-0547">Nucleotide-binding</keyword>
<dbReference type="PANTHER" id="PTHR21299">
    <property type="entry name" value="CYTIDYLATE KINASE/PANTOATE-BETA-ALANINE LIGASE"/>
    <property type="match status" value="1"/>
</dbReference>
<dbReference type="EC" id="6.3.2.1" evidence="8"/>
<reference evidence="10" key="1">
    <citation type="submission" date="2016-10" db="EMBL/GenBank/DDBJ databases">
        <authorList>
            <person name="Varghese N."/>
            <person name="Submissions S."/>
        </authorList>
    </citation>
    <scope>NUCLEOTIDE SEQUENCE [LARGE SCALE GENOMIC DNA]</scope>
    <source>
        <strain evidence="10">DSM 13577</strain>
    </source>
</reference>